<evidence type="ECO:0000313" key="2">
    <source>
        <dbReference type="Proteomes" id="UP000689195"/>
    </source>
</evidence>
<gene>
    <name evidence="1" type="ORF">PPENT_87.1.T0040371</name>
</gene>
<reference evidence="1" key="1">
    <citation type="submission" date="2021-01" db="EMBL/GenBank/DDBJ databases">
        <authorList>
            <consortium name="Genoscope - CEA"/>
            <person name="William W."/>
        </authorList>
    </citation>
    <scope>NUCLEOTIDE SEQUENCE</scope>
</reference>
<accession>A0A8S1S6C5</accession>
<keyword evidence="2" id="KW-1185">Reference proteome</keyword>
<dbReference type="EMBL" id="CAJJDO010000004">
    <property type="protein sequence ID" value="CAD8135708.1"/>
    <property type="molecule type" value="Genomic_DNA"/>
</dbReference>
<proteinExistence type="predicted"/>
<dbReference type="Proteomes" id="UP000689195">
    <property type="component" value="Unassembled WGS sequence"/>
</dbReference>
<organism evidence="1 2">
    <name type="scientific">Paramecium pentaurelia</name>
    <dbReference type="NCBI Taxonomy" id="43138"/>
    <lineage>
        <taxon>Eukaryota</taxon>
        <taxon>Sar</taxon>
        <taxon>Alveolata</taxon>
        <taxon>Ciliophora</taxon>
        <taxon>Intramacronucleata</taxon>
        <taxon>Oligohymenophorea</taxon>
        <taxon>Peniculida</taxon>
        <taxon>Parameciidae</taxon>
        <taxon>Paramecium</taxon>
    </lineage>
</organism>
<comment type="caution">
    <text evidence="1">The sequence shown here is derived from an EMBL/GenBank/DDBJ whole genome shotgun (WGS) entry which is preliminary data.</text>
</comment>
<evidence type="ECO:0000313" key="1">
    <source>
        <dbReference type="EMBL" id="CAD8135708.1"/>
    </source>
</evidence>
<dbReference type="AlphaFoldDB" id="A0A8S1S6C5"/>
<name>A0A8S1S6C5_9CILI</name>
<sequence>MYLILKAFILFQKYCKNKNLLNIFQISPSSKFNKFLIIDTTQQFELELKELQQQKPNAYMALAKKLKEANQTNFQLKYIHHIEFENRPNAQEQIKMNTIIFCLVDLDLIDLI</sequence>
<protein>
    <submittedName>
        <fullName evidence="1">Uncharacterized protein</fullName>
    </submittedName>
</protein>